<dbReference type="InterPro" id="IPR036047">
    <property type="entry name" value="F-box-like_dom_sf"/>
</dbReference>
<dbReference type="PANTHER" id="PTHR47602:SF2">
    <property type="entry name" value="F-BOX PROTEIN SKIP22"/>
    <property type="match status" value="1"/>
</dbReference>
<dbReference type="EMBL" id="KI630513">
    <property type="protein sequence ID" value="EYU37546.1"/>
    <property type="molecule type" value="Genomic_DNA"/>
</dbReference>
<dbReference type="InterPro" id="IPR001810">
    <property type="entry name" value="F-box_dom"/>
</dbReference>
<dbReference type="STRING" id="4155.A0A022RBB7"/>
<reference evidence="3 4" key="1">
    <citation type="journal article" date="2013" name="Proc. Natl. Acad. Sci. U.S.A.">
        <title>Fine-scale variation in meiotic recombination in Mimulus inferred from population shotgun sequencing.</title>
        <authorList>
            <person name="Hellsten U."/>
            <person name="Wright K.M."/>
            <person name="Jenkins J."/>
            <person name="Shu S."/>
            <person name="Yuan Y."/>
            <person name="Wessler S.R."/>
            <person name="Schmutz J."/>
            <person name="Willis J.H."/>
            <person name="Rokhsar D.S."/>
        </authorList>
    </citation>
    <scope>NUCLEOTIDE SEQUENCE [LARGE SCALE GENOMIC DNA]</scope>
    <source>
        <strain evidence="4">cv. DUN x IM62</strain>
    </source>
</reference>
<dbReference type="Proteomes" id="UP000030748">
    <property type="component" value="Unassembled WGS sequence"/>
</dbReference>
<proteinExistence type="predicted"/>
<dbReference type="PROSITE" id="PS50181">
    <property type="entry name" value="FBOX"/>
    <property type="match status" value="1"/>
</dbReference>
<evidence type="ECO:0000256" key="1">
    <source>
        <dbReference type="SAM" id="SignalP"/>
    </source>
</evidence>
<evidence type="ECO:0000313" key="3">
    <source>
        <dbReference type="EMBL" id="EYU37546.1"/>
    </source>
</evidence>
<protein>
    <recommendedName>
        <fullName evidence="2">F-box domain-containing protein</fullName>
    </recommendedName>
</protein>
<feature type="chain" id="PRO_5001505010" description="F-box domain-containing protein" evidence="1">
    <location>
        <begin position="20"/>
        <end position="184"/>
    </location>
</feature>
<accession>A0A022RBB7</accession>
<evidence type="ECO:0000259" key="2">
    <source>
        <dbReference type="PROSITE" id="PS50181"/>
    </source>
</evidence>
<keyword evidence="1" id="KW-0732">Signal</keyword>
<keyword evidence="4" id="KW-1185">Reference proteome</keyword>
<dbReference type="Gene3D" id="3.40.1000.30">
    <property type="match status" value="1"/>
</dbReference>
<sequence>MIFILMMVMILMLFLISNAAVTGFGFGSGSGSGLPLSGNWHWGLFTMSLFYTLPQTSGESIDNVVVLKFQSLWKLTMSVYGRLANNRRRSTRTHLVQLNECKLSSSLKSVLDVIEFSIDVKDNLAMRLLTDIREESGLEPPTCFTILPKDLKLKILESFSITELANVSRVNSEMRGSASRDELW</sequence>
<dbReference type="AlphaFoldDB" id="A0A022RBB7"/>
<gene>
    <name evidence="3" type="ORF">MIMGU_mgv1a023168mg</name>
</gene>
<feature type="domain" description="F-box" evidence="2">
    <location>
        <begin position="141"/>
        <end position="184"/>
    </location>
</feature>
<feature type="signal peptide" evidence="1">
    <location>
        <begin position="1"/>
        <end position="19"/>
    </location>
</feature>
<name>A0A022RBB7_ERYGU</name>
<dbReference type="SUPFAM" id="SSF81383">
    <property type="entry name" value="F-box domain"/>
    <property type="match status" value="1"/>
</dbReference>
<dbReference type="PANTHER" id="PTHR47602">
    <property type="entry name" value="F-BOX PROTEIN SKIP22"/>
    <property type="match status" value="1"/>
</dbReference>
<organism evidence="3 4">
    <name type="scientific">Erythranthe guttata</name>
    <name type="common">Yellow monkey flower</name>
    <name type="synonym">Mimulus guttatus</name>
    <dbReference type="NCBI Taxonomy" id="4155"/>
    <lineage>
        <taxon>Eukaryota</taxon>
        <taxon>Viridiplantae</taxon>
        <taxon>Streptophyta</taxon>
        <taxon>Embryophyta</taxon>
        <taxon>Tracheophyta</taxon>
        <taxon>Spermatophyta</taxon>
        <taxon>Magnoliopsida</taxon>
        <taxon>eudicotyledons</taxon>
        <taxon>Gunneridae</taxon>
        <taxon>Pentapetalae</taxon>
        <taxon>asterids</taxon>
        <taxon>lamiids</taxon>
        <taxon>Lamiales</taxon>
        <taxon>Phrymaceae</taxon>
        <taxon>Erythranthe</taxon>
    </lineage>
</organism>
<evidence type="ECO:0000313" key="4">
    <source>
        <dbReference type="Proteomes" id="UP000030748"/>
    </source>
</evidence>